<feature type="transmembrane region" description="Helical" evidence="6">
    <location>
        <begin position="278"/>
        <end position="301"/>
    </location>
</feature>
<keyword evidence="3 6" id="KW-0812">Transmembrane</keyword>
<dbReference type="Proteomes" id="UP000295192">
    <property type="component" value="Unassembled WGS sequence"/>
</dbReference>
<evidence type="ECO:0000313" key="7">
    <source>
        <dbReference type="EMBL" id="TDG38558.1"/>
    </source>
</evidence>
<evidence type="ECO:0000256" key="1">
    <source>
        <dbReference type="ARBA" id="ARBA00004651"/>
    </source>
</evidence>
<comment type="subcellular location">
    <subcellularLocation>
        <location evidence="1 6">Cell membrane</location>
        <topology evidence="1 6">Multi-pass membrane protein</topology>
    </subcellularLocation>
</comment>
<dbReference type="OMA" id="CNNTGQQ"/>
<protein>
    <recommendedName>
        <fullName evidence="6">Gustatory receptor</fullName>
    </recommendedName>
</protein>
<gene>
    <name evidence="7" type="ORF">AWZ03_015020</name>
</gene>
<feature type="transmembrane region" description="Helical" evidence="6">
    <location>
        <begin position="82"/>
        <end position="101"/>
    </location>
</feature>
<dbReference type="InterPro" id="IPR013604">
    <property type="entry name" value="7TM_chemorcpt"/>
</dbReference>
<evidence type="ECO:0000256" key="4">
    <source>
        <dbReference type="ARBA" id="ARBA00022989"/>
    </source>
</evidence>
<keyword evidence="4 6" id="KW-1133">Transmembrane helix</keyword>
<keyword evidence="2 6" id="KW-1003">Cell membrane</keyword>
<keyword evidence="5 6" id="KW-0472">Membrane</keyword>
<reference evidence="7 8" key="1">
    <citation type="journal article" date="2019" name="J. Hered.">
        <title>An Improved Genome Assembly for Drosophila navojoa, the Basal Species in the mojavensis Cluster.</title>
        <authorList>
            <person name="Vanderlinde T."/>
            <person name="Dupim E.G."/>
            <person name="Nazario-Yepiz N.O."/>
            <person name="Carvalho A.B."/>
        </authorList>
    </citation>
    <scope>NUCLEOTIDE SEQUENCE [LARGE SCALE GENOMIC DNA]</scope>
    <source>
        <strain evidence="7">Navoj_Jal97</strain>
        <tissue evidence="7">Whole organism</tissue>
    </source>
</reference>
<feature type="transmembrane region" description="Helical" evidence="6">
    <location>
        <begin position="245"/>
        <end position="266"/>
    </location>
</feature>
<dbReference type="OrthoDB" id="7883063at2759"/>
<sequence>MLHRRLRLLLFFGYSQMLIFGLLPSTLLSGQGRVRVSRVSAGYLIYSVCPALFVLAETPFMMASGLLGTYMRHNIVLQWSQLLMTSIRLVALLSCYGTVWLQRRRLMQLYADLLQRWHAHWPTLRRVNGAKSLERLQLELAGQMLRMLCVNYSMVILSLIMQFRLHARTNLMYFLFRIATMLMLSAQRVSFITLLFLLIHQFRAVQLALHALSRSRCSQADLSRVARIHSEWLLLARRAFRLYDLANASIFLNMFAVNVTIFYHAIQFGNKTIKSNYVGILIGDALVTLNILNSVLLMNLLDDALRSCNDSALLLLQFNDLRRLSAESHKELELFGHRLRNNRLVYRICNCVILDKPACLSYMAVVLTHVILLMQFDLKRRHEQGLKYENFFKKEN</sequence>
<proteinExistence type="inferred from homology"/>
<dbReference type="Pfam" id="PF08395">
    <property type="entry name" value="7tm_7"/>
    <property type="match status" value="1"/>
</dbReference>
<organism evidence="7 8">
    <name type="scientific">Drosophila navojoa</name>
    <name type="common">Fruit fly</name>
    <dbReference type="NCBI Taxonomy" id="7232"/>
    <lineage>
        <taxon>Eukaryota</taxon>
        <taxon>Metazoa</taxon>
        <taxon>Ecdysozoa</taxon>
        <taxon>Arthropoda</taxon>
        <taxon>Hexapoda</taxon>
        <taxon>Insecta</taxon>
        <taxon>Pterygota</taxon>
        <taxon>Neoptera</taxon>
        <taxon>Endopterygota</taxon>
        <taxon>Diptera</taxon>
        <taxon>Brachycera</taxon>
        <taxon>Muscomorpha</taxon>
        <taxon>Ephydroidea</taxon>
        <taxon>Drosophilidae</taxon>
        <taxon>Drosophila</taxon>
    </lineage>
</organism>
<evidence type="ECO:0000256" key="5">
    <source>
        <dbReference type="ARBA" id="ARBA00023136"/>
    </source>
</evidence>
<evidence type="ECO:0000256" key="6">
    <source>
        <dbReference type="RuleBase" id="RU363108"/>
    </source>
</evidence>
<name>A0A484AQ32_DRONA</name>
<feature type="transmembrane region" description="Helical" evidence="6">
    <location>
        <begin position="171"/>
        <end position="199"/>
    </location>
</feature>
<dbReference type="GO" id="GO:0050909">
    <property type="term" value="P:sensory perception of taste"/>
    <property type="evidence" value="ECO:0007669"/>
    <property type="project" value="InterPro"/>
</dbReference>
<feature type="transmembrane region" description="Helical" evidence="6">
    <location>
        <begin position="41"/>
        <end position="62"/>
    </location>
</feature>
<keyword evidence="6" id="KW-0807">Transducer</keyword>
<comment type="caution">
    <text evidence="7">The sequence shown here is derived from an EMBL/GenBank/DDBJ whole genome shotgun (WGS) entry which is preliminary data.</text>
</comment>
<evidence type="ECO:0000256" key="2">
    <source>
        <dbReference type="ARBA" id="ARBA00022475"/>
    </source>
</evidence>
<accession>A0A484AQ32</accession>
<feature type="transmembrane region" description="Helical" evidence="6">
    <location>
        <begin position="145"/>
        <end position="165"/>
    </location>
</feature>
<evidence type="ECO:0000313" key="8">
    <source>
        <dbReference type="Proteomes" id="UP000295192"/>
    </source>
</evidence>
<dbReference type="EMBL" id="LSRL02002898">
    <property type="protein sequence ID" value="TDG38558.1"/>
    <property type="molecule type" value="Genomic_DNA"/>
</dbReference>
<feature type="transmembrane region" description="Helical" evidence="6">
    <location>
        <begin position="6"/>
        <end position="29"/>
    </location>
</feature>
<dbReference type="GO" id="GO:0005886">
    <property type="term" value="C:plasma membrane"/>
    <property type="evidence" value="ECO:0007669"/>
    <property type="project" value="UniProtKB-SubCell"/>
</dbReference>
<evidence type="ECO:0000256" key="3">
    <source>
        <dbReference type="ARBA" id="ARBA00022692"/>
    </source>
</evidence>
<dbReference type="GO" id="GO:0007165">
    <property type="term" value="P:signal transduction"/>
    <property type="evidence" value="ECO:0007669"/>
    <property type="project" value="UniProtKB-KW"/>
</dbReference>
<comment type="similarity">
    <text evidence="6">Belongs to the insect chemoreceptor superfamily. Gustatory receptor (GR) family.</text>
</comment>
<comment type="function">
    <text evidence="6">Gustatory receptor which mediates acceptance or avoidance behavior, depending on its substrates.</text>
</comment>
<keyword evidence="8" id="KW-1185">Reference proteome</keyword>
<keyword evidence="6" id="KW-0675">Receptor</keyword>
<dbReference type="AlphaFoldDB" id="A0A484AQ32"/>